<dbReference type="EMBL" id="HG970333">
    <property type="protein sequence ID" value="CEF77373.1"/>
    <property type="molecule type" value="Genomic_DNA"/>
</dbReference>
<reference evidence="3" key="4">
    <citation type="submission" date="2017-01" db="UniProtKB">
        <authorList>
            <consortium name="EnsemblFungi"/>
        </authorList>
    </citation>
    <scope>IDENTIFICATION</scope>
    <source>
        <strain evidence="3">PH-1 / ATCC MYA-4620 / FGSC 9075 / NRRL 31084</strain>
    </source>
</reference>
<evidence type="ECO:0000313" key="4">
    <source>
        <dbReference type="Proteomes" id="UP000070720"/>
    </source>
</evidence>
<reference evidence="3 4" key="2">
    <citation type="journal article" date="2010" name="Nature">
        <title>Comparative genomics reveals mobile pathogenicity chromosomes in Fusarium.</title>
        <authorList>
            <person name="Ma L.J."/>
            <person name="van der Does H.C."/>
            <person name="Borkovich K.A."/>
            <person name="Coleman J.J."/>
            <person name="Daboussi M.J."/>
            <person name="Di Pietro A."/>
            <person name="Dufresne M."/>
            <person name="Freitag M."/>
            <person name="Grabherr M."/>
            <person name="Henrissat B."/>
            <person name="Houterman P.M."/>
            <person name="Kang S."/>
            <person name="Shim W.B."/>
            <person name="Woloshuk C."/>
            <person name="Xie X."/>
            <person name="Xu J.R."/>
            <person name="Antoniw J."/>
            <person name="Baker S.E."/>
            <person name="Bluhm B.H."/>
            <person name="Breakspear A."/>
            <person name="Brown D.W."/>
            <person name="Butchko R.A."/>
            <person name="Chapman S."/>
            <person name="Coulson R."/>
            <person name="Coutinho P.M."/>
            <person name="Danchin E.G."/>
            <person name="Diener A."/>
            <person name="Gale L.R."/>
            <person name="Gardiner D.M."/>
            <person name="Goff S."/>
            <person name="Hammond-Kosack K.E."/>
            <person name="Hilburn K."/>
            <person name="Hua-Van A."/>
            <person name="Jonkers W."/>
            <person name="Kazan K."/>
            <person name="Kodira C.D."/>
            <person name="Koehrsen M."/>
            <person name="Kumar L."/>
            <person name="Lee Y.H."/>
            <person name="Li L."/>
            <person name="Manners J.M."/>
            <person name="Miranda-Saavedra D."/>
            <person name="Mukherjee M."/>
            <person name="Park G."/>
            <person name="Park J."/>
            <person name="Park S.Y."/>
            <person name="Proctor R.H."/>
            <person name="Regev A."/>
            <person name="Ruiz-Roldan M.C."/>
            <person name="Sain D."/>
            <person name="Sakthikumar S."/>
            <person name="Sykes S."/>
            <person name="Schwartz D.C."/>
            <person name="Turgeon B.G."/>
            <person name="Wapinski I."/>
            <person name="Yoder O."/>
            <person name="Young S."/>
            <person name="Zeng Q."/>
            <person name="Zhou S."/>
            <person name="Galagan J."/>
            <person name="Cuomo C.A."/>
            <person name="Kistler H.C."/>
            <person name="Rep M."/>
        </authorList>
    </citation>
    <scope>GENOME REANNOTATION</scope>
    <source>
        <strain evidence="4">ATCC MYA-4620 / CBS 123657 / FGSC 9075 / NRRL 31084 / PH-1</strain>
        <strain evidence="3">PH-1 / ATCC MYA-4620 / FGSC 9075 / NRRL 31084</strain>
    </source>
</reference>
<proteinExistence type="predicted"/>
<dbReference type="Proteomes" id="UP000070720">
    <property type="component" value="Chromosome 2"/>
</dbReference>
<evidence type="ECO:0000313" key="2">
    <source>
        <dbReference type="EMBL" id="CEF77373.1"/>
    </source>
</evidence>
<evidence type="ECO:0000313" key="3">
    <source>
        <dbReference type="EnsemblFungi" id="CEF77373"/>
    </source>
</evidence>
<dbReference type="VEuPathDB" id="FungiDB:FGRAMPH1_01G11141"/>
<name>A0A098DEH2_GIBZE</name>
<evidence type="ECO:0000256" key="1">
    <source>
        <dbReference type="SAM" id="MobiDB-lite"/>
    </source>
</evidence>
<gene>
    <name evidence="2" type="ORF">FGRAMPH1_01T11141</name>
</gene>
<sequence length="62" mass="6866">MNELIREDDEGSRIGTLEIENELALETVPRNKQWMGTDCLKRAKAKESGKSGKGRMGGICVD</sequence>
<accession>A0A0E0S1J8</accession>
<feature type="region of interest" description="Disordered" evidence="1">
    <location>
        <begin position="43"/>
        <end position="62"/>
    </location>
</feature>
<accession>A0A098DEH2</accession>
<protein>
    <submittedName>
        <fullName evidence="2">Chromosome 2, complete genome</fullName>
    </submittedName>
</protein>
<reference evidence="3 4" key="1">
    <citation type="journal article" date="2007" name="Science">
        <title>The Fusarium graminearum genome reveals a link between localized polymorphism and pathogen specialization.</title>
        <authorList>
            <person name="Cuomo C.A."/>
            <person name="Gueldener U."/>
            <person name="Xu J.-R."/>
            <person name="Trail F."/>
            <person name="Turgeon B.G."/>
            <person name="Di Pietro A."/>
            <person name="Walton J.D."/>
            <person name="Ma L.-J."/>
            <person name="Baker S.E."/>
            <person name="Rep M."/>
            <person name="Adam G."/>
            <person name="Antoniw J."/>
            <person name="Baldwin T."/>
            <person name="Calvo S.E."/>
            <person name="Chang Y.-L."/>
            <person name="DeCaprio D."/>
            <person name="Gale L.R."/>
            <person name="Gnerre S."/>
            <person name="Goswami R.S."/>
            <person name="Hammond-Kosack K."/>
            <person name="Harris L.J."/>
            <person name="Hilburn K."/>
            <person name="Kennell J.C."/>
            <person name="Kroken S."/>
            <person name="Magnuson J.K."/>
            <person name="Mannhaupt G."/>
            <person name="Mauceli E.W."/>
            <person name="Mewes H.-W."/>
            <person name="Mitterbauer R."/>
            <person name="Muehlbauer G."/>
            <person name="Muensterkoetter M."/>
            <person name="Nelson D."/>
            <person name="O'Donnell K."/>
            <person name="Ouellet T."/>
            <person name="Qi W."/>
            <person name="Quesneville H."/>
            <person name="Roncero M.I.G."/>
            <person name="Seong K.-Y."/>
            <person name="Tetko I.V."/>
            <person name="Urban M."/>
            <person name="Waalwijk C."/>
            <person name="Ward T.J."/>
            <person name="Yao J."/>
            <person name="Birren B.W."/>
            <person name="Kistler H.C."/>
        </authorList>
    </citation>
    <scope>NUCLEOTIDE SEQUENCE [LARGE SCALE GENOMIC DNA]</scope>
    <source>
        <strain evidence="4">ATCC MYA-4620 / CBS 123657 / FGSC 9075 / NRRL 31084 / PH-1</strain>
        <strain evidence="3">PH-1 / ATCC MYA-4620 / FGSC 9075 / NRRL 31084</strain>
    </source>
</reference>
<keyword evidence="4" id="KW-1185">Reference proteome</keyword>
<reference evidence="2 4" key="3">
    <citation type="journal article" date="2015" name="BMC Genomics">
        <title>The completed genome sequence of the pathogenic ascomycete fungus Fusarium graminearum.</title>
        <authorList>
            <person name="King R."/>
            <person name="Urban M."/>
            <person name="Hammond-Kosack M.C."/>
            <person name="Hassani-Pak K."/>
            <person name="Hammond-Kosack K.E."/>
        </authorList>
    </citation>
    <scope>NUCLEOTIDE SEQUENCE [LARGE SCALE GENOMIC DNA]</scope>
    <source>
        <strain evidence="4">ATCC MYA-4620 / CBS 123657 / FGSC 9075 / NRRL 31084 / PH-1</strain>
        <strain evidence="2">PH-1</strain>
    </source>
</reference>
<dbReference type="AlphaFoldDB" id="A0A098DEH2"/>
<organism evidence="2 4">
    <name type="scientific">Gibberella zeae (strain ATCC MYA-4620 / CBS 123657 / FGSC 9075 / NRRL 31084 / PH-1)</name>
    <name type="common">Wheat head blight fungus</name>
    <name type="synonym">Fusarium graminearum</name>
    <dbReference type="NCBI Taxonomy" id="229533"/>
    <lineage>
        <taxon>Eukaryota</taxon>
        <taxon>Fungi</taxon>
        <taxon>Dikarya</taxon>
        <taxon>Ascomycota</taxon>
        <taxon>Pezizomycotina</taxon>
        <taxon>Sordariomycetes</taxon>
        <taxon>Hypocreomycetidae</taxon>
        <taxon>Hypocreales</taxon>
        <taxon>Nectriaceae</taxon>
        <taxon>Fusarium</taxon>
    </lineage>
</organism>
<dbReference type="EnsemblFungi" id="CEF77373">
    <property type="protein sequence ID" value="CEF77373"/>
    <property type="gene ID" value="FGRRES_15527"/>
</dbReference>
<dbReference type="InParanoid" id="A0A098DEH2"/>